<keyword evidence="4" id="KW-0443">Lipid metabolism</keyword>
<evidence type="ECO:0000313" key="8">
    <source>
        <dbReference type="Proteomes" id="UP000001964"/>
    </source>
</evidence>
<keyword evidence="3" id="KW-0276">Fatty acid metabolism</keyword>
<dbReference type="eggNOG" id="COG1024">
    <property type="taxonomic scope" value="Bacteria"/>
</dbReference>
<evidence type="ECO:0000256" key="3">
    <source>
        <dbReference type="ARBA" id="ARBA00022832"/>
    </source>
</evidence>
<dbReference type="RefSeq" id="WP_011643613.1">
    <property type="nucleotide sequence ID" value="NC_008347.1"/>
</dbReference>
<evidence type="ECO:0000256" key="4">
    <source>
        <dbReference type="ARBA" id="ARBA00023098"/>
    </source>
</evidence>
<dbReference type="PANTHER" id="PTHR43149">
    <property type="entry name" value="ENOYL-COA HYDRATASE"/>
    <property type="match status" value="1"/>
</dbReference>
<comment type="pathway">
    <text evidence="1">Lipid metabolism; fatty acid beta-oxidation.</text>
</comment>
<comment type="similarity">
    <text evidence="2 6">Belongs to the enoyl-CoA hydratase/isomerase family.</text>
</comment>
<dbReference type="GO" id="GO:0006635">
    <property type="term" value="P:fatty acid beta-oxidation"/>
    <property type="evidence" value="ECO:0007669"/>
    <property type="project" value="UniProtKB-UniPathway"/>
</dbReference>
<reference evidence="7 8" key="1">
    <citation type="submission" date="2006-08" db="EMBL/GenBank/DDBJ databases">
        <title>Complete sequence of Maricaulis maris MCS10.</title>
        <authorList>
            <consortium name="US DOE Joint Genome Institute"/>
            <person name="Copeland A."/>
            <person name="Lucas S."/>
            <person name="Lapidus A."/>
            <person name="Barry K."/>
            <person name="Detter J.C."/>
            <person name="Glavina del Rio T."/>
            <person name="Hammon N."/>
            <person name="Israni S."/>
            <person name="Dalin E."/>
            <person name="Tice H."/>
            <person name="Pitluck S."/>
            <person name="Saunders E."/>
            <person name="Brettin T."/>
            <person name="Bruce D."/>
            <person name="Han C."/>
            <person name="Tapia R."/>
            <person name="Gilna P."/>
            <person name="Schmutz J."/>
            <person name="Larimer F."/>
            <person name="Land M."/>
            <person name="Hauser L."/>
            <person name="Kyrpides N."/>
            <person name="Mikhailova N."/>
            <person name="Viollier P."/>
            <person name="Stephens C."/>
            <person name="Richardson P."/>
        </authorList>
    </citation>
    <scope>NUCLEOTIDE SEQUENCE [LARGE SCALE GENOMIC DNA]</scope>
    <source>
        <strain evidence="7 8">MCS10</strain>
    </source>
</reference>
<dbReference type="OrthoDB" id="9781757at2"/>
<dbReference type="InterPro" id="IPR018376">
    <property type="entry name" value="Enoyl-CoA_hyd/isom_CS"/>
</dbReference>
<keyword evidence="8" id="KW-1185">Reference proteome</keyword>
<evidence type="ECO:0000256" key="5">
    <source>
        <dbReference type="ARBA" id="ARBA00023235"/>
    </source>
</evidence>
<accession>Q0AP21</accession>
<proteinExistence type="inferred from homology"/>
<dbReference type="InterPro" id="IPR029045">
    <property type="entry name" value="ClpP/crotonase-like_dom_sf"/>
</dbReference>
<organism evidence="7 8">
    <name type="scientific">Maricaulis maris (strain MCS10)</name>
    <name type="common">Caulobacter maris</name>
    <dbReference type="NCBI Taxonomy" id="394221"/>
    <lineage>
        <taxon>Bacteria</taxon>
        <taxon>Pseudomonadati</taxon>
        <taxon>Pseudomonadota</taxon>
        <taxon>Alphaproteobacteria</taxon>
        <taxon>Maricaulales</taxon>
        <taxon>Maricaulaceae</taxon>
        <taxon>Maricaulis</taxon>
    </lineage>
</organism>
<dbReference type="CDD" id="cd06558">
    <property type="entry name" value="crotonase-like"/>
    <property type="match status" value="1"/>
</dbReference>
<dbReference type="Proteomes" id="UP000001964">
    <property type="component" value="Chromosome"/>
</dbReference>
<dbReference type="STRING" id="394221.Mmar10_1674"/>
<evidence type="ECO:0000256" key="1">
    <source>
        <dbReference type="ARBA" id="ARBA00005005"/>
    </source>
</evidence>
<dbReference type="PANTHER" id="PTHR43149:SF1">
    <property type="entry name" value="DELTA(3,5)-DELTA(2,4)-DIENOYL-COA ISOMERASE, MITOCHONDRIAL"/>
    <property type="match status" value="1"/>
</dbReference>
<dbReference type="Gene3D" id="1.10.12.10">
    <property type="entry name" value="Lyase 2-enoyl-coa Hydratase, Chain A, domain 2"/>
    <property type="match status" value="1"/>
</dbReference>
<dbReference type="InterPro" id="IPR001753">
    <property type="entry name" value="Enoyl-CoA_hydra/iso"/>
</dbReference>
<dbReference type="PROSITE" id="PS00166">
    <property type="entry name" value="ENOYL_COA_HYDRATASE"/>
    <property type="match status" value="1"/>
</dbReference>
<dbReference type="InterPro" id="IPR045002">
    <property type="entry name" value="Ech1-like"/>
</dbReference>
<name>Q0AP21_MARMM</name>
<dbReference type="GO" id="GO:0016853">
    <property type="term" value="F:isomerase activity"/>
    <property type="evidence" value="ECO:0007669"/>
    <property type="project" value="UniProtKB-KW"/>
</dbReference>
<dbReference type="UniPathway" id="UPA00659"/>
<evidence type="ECO:0000313" key="7">
    <source>
        <dbReference type="EMBL" id="ABI65966.1"/>
    </source>
</evidence>
<dbReference type="InterPro" id="IPR014748">
    <property type="entry name" value="Enoyl-CoA_hydra_C"/>
</dbReference>
<dbReference type="SUPFAM" id="SSF52096">
    <property type="entry name" value="ClpP/crotonase"/>
    <property type="match status" value="1"/>
</dbReference>
<dbReference type="NCBIfam" id="NF005699">
    <property type="entry name" value="PRK07509.1"/>
    <property type="match status" value="1"/>
</dbReference>
<dbReference type="Pfam" id="PF00378">
    <property type="entry name" value="ECH_1"/>
    <property type="match status" value="1"/>
</dbReference>
<evidence type="ECO:0000256" key="6">
    <source>
        <dbReference type="RuleBase" id="RU003707"/>
    </source>
</evidence>
<dbReference type="Gene3D" id="3.90.226.10">
    <property type="entry name" value="2-enoyl-CoA Hydratase, Chain A, domain 1"/>
    <property type="match status" value="1"/>
</dbReference>
<evidence type="ECO:0000256" key="2">
    <source>
        <dbReference type="ARBA" id="ARBA00005254"/>
    </source>
</evidence>
<gene>
    <name evidence="7" type="ordered locus">Mmar10_1674</name>
</gene>
<dbReference type="AlphaFoldDB" id="Q0AP21"/>
<sequence>MTQHERFSDRVTVAVTDRVAHVELDRPDKLNAIDPAMFEGLHEAGQFLAARDDVRAVVLSGRGRMFCAGLDFGSFAAMAGDTGALDPLEKRTHGLANMPQQACLQWRDLPVPVIAAIQGGALGGGLQIALGADIRLVTKDARLSIAEIRWGLVPDMGGCVVLPGLMREDQIRELTYTGRDVAGSEAVLLGLATRIADDPVAEAFTLATRIAGQSPSAMRAAKRLLTIAASADPATVLMAESREQSALMGNADQVEAVMAHLEKRAPVFD</sequence>
<dbReference type="EMBL" id="CP000449">
    <property type="protein sequence ID" value="ABI65966.1"/>
    <property type="molecule type" value="Genomic_DNA"/>
</dbReference>
<dbReference type="KEGG" id="mmr:Mmar10_1674"/>
<keyword evidence="5 7" id="KW-0413">Isomerase</keyword>
<protein>
    <submittedName>
        <fullName evidence="7">Enoyl-CoA hydratase/isomerase</fullName>
    </submittedName>
</protein>
<dbReference type="HOGENOM" id="CLU_009834_7_0_5"/>